<accession>H3SI28</accession>
<dbReference type="OrthoDB" id="2481381at2"/>
<evidence type="ECO:0000313" key="5">
    <source>
        <dbReference type="Proteomes" id="UP000003900"/>
    </source>
</evidence>
<dbReference type="EMBL" id="AHKH01000042">
    <property type="protein sequence ID" value="EHQ61279.1"/>
    <property type="molecule type" value="Genomic_DNA"/>
</dbReference>
<evidence type="ECO:0000313" key="4">
    <source>
        <dbReference type="EMBL" id="EHQ61279.1"/>
    </source>
</evidence>
<keyword evidence="5" id="KW-1185">Reference proteome</keyword>
<feature type="domain" description="SLH" evidence="3">
    <location>
        <begin position="1134"/>
        <end position="1191"/>
    </location>
</feature>
<gene>
    <name evidence="4" type="ORF">PDENDC454_15979</name>
</gene>
<dbReference type="AlphaFoldDB" id="H3SI28"/>
<evidence type="ECO:0000259" key="3">
    <source>
        <dbReference type="PROSITE" id="PS51272"/>
    </source>
</evidence>
<evidence type="ECO:0000256" key="1">
    <source>
        <dbReference type="SAM" id="MobiDB-lite"/>
    </source>
</evidence>
<feature type="chain" id="PRO_5039724037" description="SLH domain-containing protein" evidence="2">
    <location>
        <begin position="34"/>
        <end position="1251"/>
    </location>
</feature>
<dbReference type="PANTHER" id="PTHR43308:SF5">
    <property type="entry name" value="S-LAYER PROTEIN _ PEPTIDOGLYCAN ENDO-BETA-N-ACETYLGLUCOSAMINIDASE"/>
    <property type="match status" value="1"/>
</dbReference>
<evidence type="ECO:0000256" key="2">
    <source>
        <dbReference type="SAM" id="SignalP"/>
    </source>
</evidence>
<feature type="domain" description="SLH" evidence="3">
    <location>
        <begin position="1070"/>
        <end position="1133"/>
    </location>
</feature>
<dbReference type="Proteomes" id="UP000003900">
    <property type="component" value="Unassembled WGS sequence"/>
</dbReference>
<dbReference type="PANTHER" id="PTHR43308">
    <property type="entry name" value="OUTER MEMBRANE PROTEIN ALPHA-RELATED"/>
    <property type="match status" value="1"/>
</dbReference>
<dbReference type="PATRIC" id="fig|1131935.3.peg.3329"/>
<organism evidence="4 5">
    <name type="scientific">Paenibacillus dendritiformis C454</name>
    <dbReference type="NCBI Taxonomy" id="1131935"/>
    <lineage>
        <taxon>Bacteria</taxon>
        <taxon>Bacillati</taxon>
        <taxon>Bacillota</taxon>
        <taxon>Bacilli</taxon>
        <taxon>Bacillales</taxon>
        <taxon>Paenibacillaceae</taxon>
        <taxon>Paenibacillus</taxon>
    </lineage>
</organism>
<name>H3SI28_9BACL</name>
<feature type="signal peptide" evidence="2">
    <location>
        <begin position="1"/>
        <end position="33"/>
    </location>
</feature>
<feature type="compositionally biased region" description="Basic and acidic residues" evidence="1">
    <location>
        <begin position="1040"/>
        <end position="1058"/>
    </location>
</feature>
<reference evidence="4 5" key="1">
    <citation type="journal article" date="2012" name="J. Bacteriol.">
        <title>Genome Sequence of the Pattern-Forming Social Bacterium Paenibacillus dendritiformis C454 Chiral Morphotype.</title>
        <authorList>
            <person name="Sirota-Madi A."/>
            <person name="Olender T."/>
            <person name="Helman Y."/>
            <person name="Brainis I."/>
            <person name="Finkelshtein A."/>
            <person name="Roth D."/>
            <person name="Hagai E."/>
            <person name="Leshkowitz D."/>
            <person name="Brodsky L."/>
            <person name="Galatenko V."/>
            <person name="Nikolaev V."/>
            <person name="Gutnick D.L."/>
            <person name="Lancet D."/>
            <person name="Ben-Jacob E."/>
        </authorList>
    </citation>
    <scope>NUCLEOTIDE SEQUENCE [LARGE SCALE GENOMIC DNA]</scope>
    <source>
        <strain evidence="4 5">C454</strain>
    </source>
</reference>
<protein>
    <recommendedName>
        <fullName evidence="3">SLH domain-containing protein</fullName>
    </recommendedName>
</protein>
<dbReference type="STRING" id="1131935.PDENDC454_15979"/>
<dbReference type="InterPro" id="IPR001119">
    <property type="entry name" value="SLH_dom"/>
</dbReference>
<dbReference type="Pfam" id="PF16403">
    <property type="entry name" value="Bact_surface_Ig-like"/>
    <property type="match status" value="1"/>
</dbReference>
<feature type="region of interest" description="Disordered" evidence="1">
    <location>
        <begin position="1005"/>
        <end position="1072"/>
    </location>
</feature>
<feature type="domain" description="SLH" evidence="3">
    <location>
        <begin position="1194"/>
        <end position="1251"/>
    </location>
</feature>
<comment type="caution">
    <text evidence="4">The sequence shown here is derived from an EMBL/GenBank/DDBJ whole genome shotgun (WGS) entry which is preliminary data.</text>
</comment>
<dbReference type="Pfam" id="PF00395">
    <property type="entry name" value="SLH"/>
    <property type="match status" value="3"/>
</dbReference>
<dbReference type="PROSITE" id="PS51272">
    <property type="entry name" value="SLH"/>
    <property type="match status" value="3"/>
</dbReference>
<sequence length="1251" mass="136171">MKNSDQKIRFRVALSMLFVSLCALLLLTDEVSAKQVQAEYLKVIVYKPSGFSGVMHFYSDGSKVSYIDVDKGTLHARWVSFIPLSAFEEGVELYYSRDGITTEKQFIKMQNWNDAPADLKWLTISNFDGAFGEGHAITNQQYRYSVDGIRVLSGPEVPANALWATLSEYDTVWSGEHKTLDYARSYETYTLDIDPIRTVAIASNHATNTSIAKAGDEVTLSFTAIFPLQKATVTIAGHPIEAKEESGKWTARYRLTSADAEGEIAFRIDYEEADSDIVKSRTETTDGSSVRFDNTPPAIVLKQAPTAWTRDNVQVTAEVTDDGGSGVEVQKWAAGQKNIAYFQAGGNIPAGNSFNASANGVYTWYAKDRAGNEAVKTIEIANIDRIAPTLNVQYEPHEWTNAPIEVAVAAEDEQSGVQQLKWAEETRTADYFDSNGTMIVNDSFTVQKNGTYTVYAADRAGNGTIRTFTIENIDRTPPGIALSPSTETPTNKEVTVTASIVDEESGAAVQKWAPGEQSIAFFENGGNTLTGNRFNVSDNGVYTVYAKDRAGNEAVATITISNIYKQAPQLTLARSPDTWTNQPVTISVMIGTDRGIAVKLKKWARGKQPTGYFQDAGELLEGKSFTVHDNGDYTVYVQDEAGNEAIAQIAITNVNTTPPHIQITLEPAGWTNQPVTVSVLATHEASEIKMLKWSEGIRPASFFETGGSMIADSRFIVYANGDYTIFAQDEAGNGAVEHFEVKQIDVDKPVIQLSVHPEEKTNGNVTIAARISDRTSSIARQKWAPGKQPESYFESGGTSFMGSDSFEVEVNDVYTVYARDEAGNSAIATIEVTNIHRLEPVISLTLFPTEPTQGPVTVTASVYAPIDIADRKMALGLHDAAFFHSEGEPWSEKQPIEVQDNGWISFYATDTAGNETVKQLEITNIDRENPAITLIGDPVIHVVQGTAFQDPGASAMDNADGDISASIIVSGQVNTQIPGEYILRYNVTDKAGNAADEVLRTVKVTARPVVDDNDNGGSHGGGNTSPQDNHKVPAQVPQHNDPKNKEEPKQSDVPEDNKQCPPEGSCDNTGSLPRFTDVEGHWASESILELAAAGVITGYPDGTFKPSRSVTRAEFVTLLVHTLKLEKHQETVFADTGNHWASKAISIAQEYGLIKGYNASTFGPDDRITREQMAAVIARVYAGDRAASSEELPALAYEDAAGISAWAADAVHWVTVQQIMIGSDQRQFRPKAFTSRAEAAVVLAKLRAQST</sequence>
<dbReference type="InterPro" id="IPR013783">
    <property type="entry name" value="Ig-like_fold"/>
</dbReference>
<keyword evidence="2" id="KW-0732">Signal</keyword>
<proteinExistence type="predicted"/>
<dbReference type="RefSeq" id="WP_006677690.1">
    <property type="nucleotide sequence ID" value="NZ_AHKH01000042.1"/>
</dbReference>
<dbReference type="InterPro" id="IPR051465">
    <property type="entry name" value="Cell_Envelope_Struct_Comp"/>
</dbReference>
<dbReference type="InterPro" id="IPR032179">
    <property type="entry name" value="Cry22Aa_Ig-like"/>
</dbReference>
<dbReference type="Gene3D" id="2.60.40.10">
    <property type="entry name" value="Immunoglobulins"/>
    <property type="match status" value="1"/>
</dbReference>